<evidence type="ECO:0000313" key="1">
    <source>
        <dbReference type="EMBL" id="SUA46438.1"/>
    </source>
</evidence>
<name>A0A378WYY5_9NOCA</name>
<proteinExistence type="predicted"/>
<reference evidence="1 2" key="1">
    <citation type="submission" date="2018-06" db="EMBL/GenBank/DDBJ databases">
        <authorList>
            <consortium name="Pathogen Informatics"/>
            <person name="Doyle S."/>
        </authorList>
    </citation>
    <scope>NUCLEOTIDE SEQUENCE [LARGE SCALE GENOMIC DNA]</scope>
    <source>
        <strain evidence="1 2">NCTC13184</strain>
    </source>
</reference>
<organism evidence="1 2">
    <name type="scientific">Nocardia africana</name>
    <dbReference type="NCBI Taxonomy" id="134964"/>
    <lineage>
        <taxon>Bacteria</taxon>
        <taxon>Bacillati</taxon>
        <taxon>Actinomycetota</taxon>
        <taxon>Actinomycetes</taxon>
        <taxon>Mycobacteriales</taxon>
        <taxon>Nocardiaceae</taxon>
        <taxon>Nocardia</taxon>
    </lineage>
</organism>
<dbReference type="OrthoDB" id="3231229at2"/>
<dbReference type="AlphaFoldDB" id="A0A378WYY5"/>
<dbReference type="EMBL" id="UGRU01000001">
    <property type="protein sequence ID" value="SUA46438.1"/>
    <property type="molecule type" value="Genomic_DNA"/>
</dbReference>
<protein>
    <submittedName>
        <fullName evidence="1">Uncharacterized protein</fullName>
    </submittedName>
</protein>
<sequence>MTTIGVTGHQSLPELARRRAETDIRALLTRENQPPVGITSLASGADQIFARLVLDHGGSLHVVIPAENYESTFGADDLASYRRLRAAARTVTHLGYDRPDEAAFHAAGVFVVEHCEVLVAVWDGQPARGPGGTADAVAYARSIGRPMLISWPPGVRRP</sequence>
<gene>
    <name evidence="1" type="ORF">NCTC13184_04963</name>
</gene>
<dbReference type="SUPFAM" id="SSF102405">
    <property type="entry name" value="MCP/YpsA-like"/>
    <property type="match status" value="1"/>
</dbReference>
<dbReference type="RefSeq" id="WP_062962266.1">
    <property type="nucleotide sequence ID" value="NZ_JAJFOE010000001.1"/>
</dbReference>
<accession>A0A378WYY5</accession>
<dbReference type="Proteomes" id="UP000255082">
    <property type="component" value="Unassembled WGS sequence"/>
</dbReference>
<dbReference type="Gene3D" id="3.40.50.450">
    <property type="match status" value="1"/>
</dbReference>
<evidence type="ECO:0000313" key="2">
    <source>
        <dbReference type="Proteomes" id="UP000255082"/>
    </source>
</evidence>